<dbReference type="PANTHER" id="PTHR40064">
    <property type="entry name" value="MEMBRANE PROTEIN-RELATED"/>
    <property type="match status" value="1"/>
</dbReference>
<evidence type="ECO:0000256" key="5">
    <source>
        <dbReference type="ARBA" id="ARBA00023136"/>
    </source>
</evidence>
<keyword evidence="2" id="KW-1003">Cell membrane</keyword>
<feature type="transmembrane region" description="Helical" evidence="6">
    <location>
        <begin position="73"/>
        <end position="103"/>
    </location>
</feature>
<comment type="subcellular location">
    <subcellularLocation>
        <location evidence="1">Cell membrane</location>
        <topology evidence="1">Multi-pass membrane protein</topology>
    </subcellularLocation>
</comment>
<dbReference type="Proteomes" id="UP000199159">
    <property type="component" value="Unassembled WGS sequence"/>
</dbReference>
<feature type="transmembrane region" description="Helical" evidence="6">
    <location>
        <begin position="29"/>
        <end position="53"/>
    </location>
</feature>
<dbReference type="STRING" id="930152.SAMN05216565_11578"/>
<proteinExistence type="predicted"/>
<evidence type="ECO:0000256" key="2">
    <source>
        <dbReference type="ARBA" id="ARBA00022475"/>
    </source>
</evidence>
<feature type="transmembrane region" description="Helical" evidence="6">
    <location>
        <begin position="110"/>
        <end position="127"/>
    </location>
</feature>
<evidence type="ECO:0000256" key="3">
    <source>
        <dbReference type="ARBA" id="ARBA00022692"/>
    </source>
</evidence>
<name>A0A1H0WTF5_9BACI</name>
<dbReference type="EMBL" id="FNJU01000015">
    <property type="protein sequence ID" value="SDP93997.1"/>
    <property type="molecule type" value="Genomic_DNA"/>
</dbReference>
<reference evidence="8" key="1">
    <citation type="submission" date="2016-10" db="EMBL/GenBank/DDBJ databases">
        <authorList>
            <person name="Varghese N."/>
            <person name="Submissions S."/>
        </authorList>
    </citation>
    <scope>NUCLEOTIDE SEQUENCE [LARGE SCALE GENOMIC DNA]</scope>
    <source>
        <strain evidence="8">IBRC-M10078</strain>
    </source>
</reference>
<keyword evidence="5 6" id="KW-0472">Membrane</keyword>
<dbReference type="GO" id="GO:0005886">
    <property type="term" value="C:plasma membrane"/>
    <property type="evidence" value="ECO:0007669"/>
    <property type="project" value="UniProtKB-SubCell"/>
</dbReference>
<dbReference type="PANTHER" id="PTHR40064:SF1">
    <property type="entry name" value="MEMBRANE PROTEIN"/>
    <property type="match status" value="1"/>
</dbReference>
<dbReference type="InterPro" id="IPR010343">
    <property type="entry name" value="ArAE_1"/>
</dbReference>
<gene>
    <name evidence="7" type="ORF">SAMN05216565_11578</name>
</gene>
<organism evidence="7 8">
    <name type="scientific">Litchfieldia salsa</name>
    <dbReference type="NCBI Taxonomy" id="930152"/>
    <lineage>
        <taxon>Bacteria</taxon>
        <taxon>Bacillati</taxon>
        <taxon>Bacillota</taxon>
        <taxon>Bacilli</taxon>
        <taxon>Bacillales</taxon>
        <taxon>Bacillaceae</taxon>
        <taxon>Litchfieldia</taxon>
    </lineage>
</organism>
<evidence type="ECO:0000313" key="7">
    <source>
        <dbReference type="EMBL" id="SDP93997.1"/>
    </source>
</evidence>
<evidence type="ECO:0000313" key="8">
    <source>
        <dbReference type="Proteomes" id="UP000199159"/>
    </source>
</evidence>
<evidence type="ECO:0000256" key="6">
    <source>
        <dbReference type="SAM" id="Phobius"/>
    </source>
</evidence>
<keyword evidence="4 6" id="KW-1133">Transmembrane helix</keyword>
<dbReference type="Pfam" id="PF06081">
    <property type="entry name" value="ArAE_1"/>
    <property type="match status" value="1"/>
</dbReference>
<feature type="transmembrane region" description="Helical" evidence="6">
    <location>
        <begin position="139"/>
        <end position="157"/>
    </location>
</feature>
<keyword evidence="3 6" id="KW-0812">Transmembrane</keyword>
<accession>A0A1H0WTF5</accession>
<dbReference type="InterPro" id="IPR052984">
    <property type="entry name" value="UPF0421"/>
</dbReference>
<evidence type="ECO:0000256" key="4">
    <source>
        <dbReference type="ARBA" id="ARBA00022989"/>
    </source>
</evidence>
<dbReference type="AlphaFoldDB" id="A0A1H0WTF5"/>
<evidence type="ECO:0000256" key="1">
    <source>
        <dbReference type="ARBA" id="ARBA00004651"/>
    </source>
</evidence>
<sequence>MSLSQKVGGNEHLITLGPRALKTGIAVAISLYICAYFGLEPAIFAGVAAIFTIQPSIYRTWRQMLDQFITNSLGAIIAMFALIFIGNNPVIIGLILIIVILVCVKFKMETNVISLTMVTVLAIMSAPGNEDWLFALNRFLIILIGMVTGFTINLLILPPKFNTNYYQKSKDAFNKLSLLLRTAISNELTEKTFRENWDSLQKDLQKLEELYKMFDEERSKMSKVNRLNVREIVVFKQMLKTLQQGEKVLELIEEHYFQSKSNEDEDKLFDHYLEQLIKCHEYYLLKYEGKIKEGDIHTVTIHEEELKLFLDSLVDSYKNDSEQKVRILAVGFSIFEYAFQLQRLNHLLENYLRKETVSS</sequence>
<protein>
    <submittedName>
        <fullName evidence="7">Uncharacterized membrane protein YgaE, UPF0421/DUF939 family</fullName>
    </submittedName>
</protein>
<keyword evidence="8" id="KW-1185">Reference proteome</keyword>